<dbReference type="InterPro" id="IPR036770">
    <property type="entry name" value="Ankyrin_rpt-contain_sf"/>
</dbReference>
<keyword evidence="1" id="KW-0732">Signal</keyword>
<comment type="caution">
    <text evidence="2">The sequence shown here is derived from an EMBL/GenBank/DDBJ whole genome shotgun (WGS) entry which is preliminary data.</text>
</comment>
<dbReference type="EMBL" id="QJUI01000007">
    <property type="protein sequence ID" value="TBU80799.1"/>
    <property type="molecule type" value="Genomic_DNA"/>
</dbReference>
<feature type="chain" id="PRO_5021022982" evidence="1">
    <location>
        <begin position="18"/>
        <end position="153"/>
    </location>
</feature>
<dbReference type="Proteomes" id="UP000292302">
    <property type="component" value="Unassembled WGS sequence"/>
</dbReference>
<proteinExistence type="predicted"/>
<sequence length="153" mass="16676">MRYKALLLCMLAGIAQAEDLHRDFGLQAMDERGCVLGNAAVQAPTLTLMAAAYGESEERKEMALAQMKKALEAGCPVDEPDQVGLSALNGAILYGEPELVAMLLEHDADPRRKIVSPKTTINGLDSFAFLDMLEARDSKRDRSAIRALLEGER</sequence>
<dbReference type="SUPFAM" id="SSF48403">
    <property type="entry name" value="Ankyrin repeat"/>
    <property type="match status" value="1"/>
</dbReference>
<dbReference type="OrthoDB" id="6881580at2"/>
<gene>
    <name evidence="2" type="ORF">DNK06_09925</name>
</gene>
<organism evidence="2 3">
    <name type="scientific">Phytopseudomonas daroniae</name>
    <dbReference type="NCBI Taxonomy" id="2487519"/>
    <lineage>
        <taxon>Bacteria</taxon>
        <taxon>Pseudomonadati</taxon>
        <taxon>Pseudomonadota</taxon>
        <taxon>Gammaproteobacteria</taxon>
        <taxon>Pseudomonadales</taxon>
        <taxon>Pseudomonadaceae</taxon>
        <taxon>Phytopseudomonas</taxon>
    </lineage>
</organism>
<feature type="signal peptide" evidence="1">
    <location>
        <begin position="1"/>
        <end position="17"/>
    </location>
</feature>
<protein>
    <submittedName>
        <fullName evidence="2">Uncharacterized protein</fullName>
    </submittedName>
</protein>
<reference evidence="2 3" key="1">
    <citation type="submission" date="2018-06" db="EMBL/GenBank/DDBJ databases">
        <title>Three novel Pseudomonas species isolated from symptomatic oak.</title>
        <authorList>
            <person name="Bueno-Gonzalez V."/>
            <person name="Brady C."/>
        </authorList>
    </citation>
    <scope>NUCLEOTIDE SEQUENCE [LARGE SCALE GENOMIC DNA]</scope>
    <source>
        <strain evidence="2 3">P9A</strain>
    </source>
</reference>
<keyword evidence="3" id="KW-1185">Reference proteome</keyword>
<evidence type="ECO:0000313" key="2">
    <source>
        <dbReference type="EMBL" id="TBU80799.1"/>
    </source>
</evidence>
<evidence type="ECO:0000313" key="3">
    <source>
        <dbReference type="Proteomes" id="UP000292302"/>
    </source>
</evidence>
<dbReference type="RefSeq" id="WP_131179872.1">
    <property type="nucleotide sequence ID" value="NZ_QJUI01000007.1"/>
</dbReference>
<evidence type="ECO:0000256" key="1">
    <source>
        <dbReference type="SAM" id="SignalP"/>
    </source>
</evidence>
<accession>A0A4Q9QMQ5</accession>
<dbReference type="Gene3D" id="1.25.40.20">
    <property type="entry name" value="Ankyrin repeat-containing domain"/>
    <property type="match status" value="1"/>
</dbReference>
<dbReference type="AlphaFoldDB" id="A0A4Q9QMQ5"/>
<name>A0A4Q9QMQ5_9GAMM</name>